<feature type="domain" description="Fe2OG dioxygenase" evidence="8">
    <location>
        <begin position="312"/>
        <end position="425"/>
    </location>
</feature>
<organism evidence="9 10">
    <name type="scientific">Rehmannia glutinosa</name>
    <name type="common">Chinese foxglove</name>
    <dbReference type="NCBI Taxonomy" id="99300"/>
    <lineage>
        <taxon>Eukaryota</taxon>
        <taxon>Viridiplantae</taxon>
        <taxon>Streptophyta</taxon>
        <taxon>Embryophyta</taxon>
        <taxon>Tracheophyta</taxon>
        <taxon>Spermatophyta</taxon>
        <taxon>Magnoliopsida</taxon>
        <taxon>eudicotyledons</taxon>
        <taxon>Gunneridae</taxon>
        <taxon>Pentapetalae</taxon>
        <taxon>asterids</taxon>
        <taxon>lamiids</taxon>
        <taxon>Lamiales</taxon>
        <taxon>Orobanchaceae</taxon>
        <taxon>Rehmannieae</taxon>
        <taxon>Rehmannia</taxon>
    </lineage>
</organism>
<keyword evidence="4" id="KW-0223">Dioxygenase</keyword>
<dbReference type="InterPro" id="IPR027450">
    <property type="entry name" value="AlkB-like"/>
</dbReference>
<proteinExistence type="inferred from homology"/>
<evidence type="ECO:0000256" key="6">
    <source>
        <dbReference type="ARBA" id="ARBA00023004"/>
    </source>
</evidence>
<evidence type="ECO:0000256" key="4">
    <source>
        <dbReference type="ARBA" id="ARBA00022964"/>
    </source>
</evidence>
<dbReference type="Proteomes" id="UP001318860">
    <property type="component" value="Unassembled WGS sequence"/>
</dbReference>
<dbReference type="EMBL" id="JABTTQ020000009">
    <property type="protein sequence ID" value="KAK6148771.1"/>
    <property type="molecule type" value="Genomic_DNA"/>
</dbReference>
<evidence type="ECO:0000256" key="1">
    <source>
        <dbReference type="ARBA" id="ARBA00001954"/>
    </source>
</evidence>
<evidence type="ECO:0000313" key="9">
    <source>
        <dbReference type="EMBL" id="KAK6148771.1"/>
    </source>
</evidence>
<keyword evidence="3" id="KW-0479">Metal-binding</keyword>
<comment type="cofactor">
    <cofactor evidence="1">
        <name>Fe(2+)</name>
        <dbReference type="ChEBI" id="CHEBI:29033"/>
    </cofactor>
</comment>
<protein>
    <recommendedName>
        <fullName evidence="8">Fe2OG dioxygenase domain-containing protein</fullName>
    </recommendedName>
</protein>
<dbReference type="Gene3D" id="2.60.120.590">
    <property type="entry name" value="Alpha-ketoglutarate-dependent dioxygenase AlkB-like"/>
    <property type="match status" value="1"/>
</dbReference>
<evidence type="ECO:0000313" key="10">
    <source>
        <dbReference type="Proteomes" id="UP001318860"/>
    </source>
</evidence>
<feature type="compositionally biased region" description="Polar residues" evidence="7">
    <location>
        <begin position="90"/>
        <end position="104"/>
    </location>
</feature>
<dbReference type="PANTHER" id="PTHR16557:SF2">
    <property type="entry name" value="NUCLEIC ACID DIOXYGENASE ALKBH1"/>
    <property type="match status" value="1"/>
</dbReference>
<dbReference type="InterPro" id="IPR005123">
    <property type="entry name" value="Oxoglu/Fe-dep_dioxygenase_dom"/>
</dbReference>
<dbReference type="PANTHER" id="PTHR16557">
    <property type="entry name" value="ALKYLATED DNA REPAIR PROTEIN ALKB-RELATED"/>
    <property type="match status" value="1"/>
</dbReference>
<keyword evidence="6" id="KW-0408">Iron</keyword>
<keyword evidence="10" id="KW-1185">Reference proteome</keyword>
<feature type="compositionally biased region" description="Gly residues" evidence="7">
    <location>
        <begin position="7"/>
        <end position="18"/>
    </location>
</feature>
<gene>
    <name evidence="9" type="ORF">DH2020_016296</name>
</gene>
<evidence type="ECO:0000256" key="5">
    <source>
        <dbReference type="ARBA" id="ARBA00023002"/>
    </source>
</evidence>
<feature type="compositionally biased region" description="Basic and acidic residues" evidence="7">
    <location>
        <begin position="105"/>
        <end position="114"/>
    </location>
</feature>
<evidence type="ECO:0000256" key="7">
    <source>
        <dbReference type="SAM" id="MobiDB-lite"/>
    </source>
</evidence>
<feature type="region of interest" description="Disordered" evidence="7">
    <location>
        <begin position="75"/>
        <end position="118"/>
    </location>
</feature>
<accession>A0ABR0WQ77</accession>
<dbReference type="Pfam" id="PF13532">
    <property type="entry name" value="2OG-FeII_Oxy_2"/>
    <property type="match status" value="1"/>
</dbReference>
<feature type="region of interest" description="Disordered" evidence="7">
    <location>
        <begin position="1"/>
        <end position="50"/>
    </location>
</feature>
<dbReference type="SUPFAM" id="SSF51197">
    <property type="entry name" value="Clavaminate synthase-like"/>
    <property type="match status" value="1"/>
</dbReference>
<comment type="similarity">
    <text evidence="2">Belongs to the alkB family.</text>
</comment>
<dbReference type="PROSITE" id="PS51471">
    <property type="entry name" value="FE2OG_OXY"/>
    <property type="match status" value="1"/>
</dbReference>
<comment type="caution">
    <text evidence="9">The sequence shown here is derived from an EMBL/GenBank/DDBJ whole genome shotgun (WGS) entry which is preliminary data.</text>
</comment>
<name>A0ABR0WQ77_REHGL</name>
<evidence type="ECO:0000256" key="3">
    <source>
        <dbReference type="ARBA" id="ARBA00022723"/>
    </source>
</evidence>
<evidence type="ECO:0000259" key="8">
    <source>
        <dbReference type="PROSITE" id="PS51471"/>
    </source>
</evidence>
<feature type="compositionally biased region" description="Low complexity" evidence="7">
    <location>
        <begin position="19"/>
        <end position="34"/>
    </location>
</feature>
<sequence>MDRGRGGNRGGRGGGGGRYYAPRGRSPRSSGRNAVVAHPDGASPGSGYSEIGRINSELLSVDGVTKKFNGLLSSDYPNGPNAEPHGVGNMSPNNGNPKNATTIQEHSEAEKSWDQDEQNQTMDCGLLDGQVPQEFQCGKCTSEVTGGKGAYEKSDFQQYGFSFDICEERDKNIPKLKTPLLVKNRAMRSEMKRQAQGVNIQTFRSGMILLKGYISLKDQVKLIKSCRDLGRGHGGFYQPGYRDGAKLHLKMMCLGKNWDPETSMYGDKRPIDDAKPPPIPDDFQQMVKEALQECHGYLESHSKVRNVRDILPSMSPSICIINFYTNNGKLGLHQDKDESQESIRKRLPVVSFSLGDSAEFLYGEQRDIDKADKVVLESGDVLVFGGESRLIFHGVSNIIPDTAPKPLLEETNLRPGRLNLTFREY</sequence>
<dbReference type="InterPro" id="IPR037151">
    <property type="entry name" value="AlkB-like_sf"/>
</dbReference>
<keyword evidence="5" id="KW-0560">Oxidoreductase</keyword>
<reference evidence="9 10" key="1">
    <citation type="journal article" date="2021" name="Comput. Struct. Biotechnol. J.">
        <title>De novo genome assembly of the potent medicinal plant Rehmannia glutinosa using nanopore technology.</title>
        <authorList>
            <person name="Ma L."/>
            <person name="Dong C."/>
            <person name="Song C."/>
            <person name="Wang X."/>
            <person name="Zheng X."/>
            <person name="Niu Y."/>
            <person name="Chen S."/>
            <person name="Feng W."/>
        </authorList>
    </citation>
    <scope>NUCLEOTIDE SEQUENCE [LARGE SCALE GENOMIC DNA]</scope>
    <source>
        <strain evidence="9">DH-2019</strain>
    </source>
</reference>
<dbReference type="InterPro" id="IPR004574">
    <property type="entry name" value="Alkb"/>
</dbReference>
<evidence type="ECO:0000256" key="2">
    <source>
        <dbReference type="ARBA" id="ARBA00007879"/>
    </source>
</evidence>